<dbReference type="EMBL" id="DS943302">
    <property type="protein sequence ID" value="EEC18503.1"/>
    <property type="molecule type" value="Genomic_DNA"/>
</dbReference>
<dbReference type="VEuPathDB" id="VectorBase:ISCP_010951"/>
<keyword evidence="1" id="KW-0175">Coiled coil</keyword>
<dbReference type="AlphaFoldDB" id="B7QI31"/>
<evidence type="ECO:0000313" key="4">
    <source>
        <dbReference type="Proteomes" id="UP000001555"/>
    </source>
</evidence>
<evidence type="ECO:0000256" key="1">
    <source>
        <dbReference type="SAM" id="Coils"/>
    </source>
</evidence>
<proteinExistence type="predicted"/>
<dbReference type="HOGENOM" id="CLU_2362067_0_0_1"/>
<dbReference type="InParanoid" id="B7QI31"/>
<organism>
    <name type="scientific">Ixodes scapularis</name>
    <name type="common">Black-legged tick</name>
    <name type="synonym">Deer tick</name>
    <dbReference type="NCBI Taxonomy" id="6945"/>
    <lineage>
        <taxon>Eukaryota</taxon>
        <taxon>Metazoa</taxon>
        <taxon>Ecdysozoa</taxon>
        <taxon>Arthropoda</taxon>
        <taxon>Chelicerata</taxon>
        <taxon>Arachnida</taxon>
        <taxon>Acari</taxon>
        <taxon>Parasitiformes</taxon>
        <taxon>Ixodida</taxon>
        <taxon>Ixodoidea</taxon>
        <taxon>Ixodidae</taxon>
        <taxon>Ixodinae</taxon>
        <taxon>Ixodes</taxon>
    </lineage>
</organism>
<reference evidence="3" key="2">
    <citation type="submission" date="2020-05" db="UniProtKB">
        <authorList>
            <consortium name="EnsemblMetazoa"/>
        </authorList>
    </citation>
    <scope>IDENTIFICATION</scope>
    <source>
        <strain evidence="3">wikel</strain>
    </source>
</reference>
<dbReference type="EnsemblMetazoa" id="ISCW013960-RA">
    <property type="protein sequence ID" value="ISCW013960-PA"/>
    <property type="gene ID" value="ISCW013960"/>
</dbReference>
<reference evidence="2 4" key="1">
    <citation type="submission" date="2008-03" db="EMBL/GenBank/DDBJ databases">
        <title>Annotation of Ixodes scapularis.</title>
        <authorList>
            <consortium name="Ixodes scapularis Genome Project Consortium"/>
            <person name="Caler E."/>
            <person name="Hannick L.I."/>
            <person name="Bidwell S."/>
            <person name="Joardar V."/>
            <person name="Thiagarajan M."/>
            <person name="Amedeo P."/>
            <person name="Galinsky K.J."/>
            <person name="Schobel S."/>
            <person name="Inman J."/>
            <person name="Hostetler J."/>
            <person name="Miller J."/>
            <person name="Hammond M."/>
            <person name="Megy K."/>
            <person name="Lawson D."/>
            <person name="Kodira C."/>
            <person name="Sutton G."/>
            <person name="Meyer J."/>
            <person name="Hill C.A."/>
            <person name="Birren B."/>
            <person name="Nene V."/>
            <person name="Collins F."/>
            <person name="Alarcon-Chaidez F."/>
            <person name="Wikel S."/>
            <person name="Strausberg R."/>
        </authorList>
    </citation>
    <scope>NUCLEOTIDE SEQUENCE [LARGE SCALE GENOMIC DNA]</scope>
    <source>
        <strain evidence="4">Wikel</strain>
        <strain evidence="2">Wikel colony</strain>
    </source>
</reference>
<dbReference type="PaxDb" id="6945-B7QI31"/>
<gene>
    <name evidence="2" type="ORF">IscW_ISCW013960</name>
</gene>
<dbReference type="VEuPathDB" id="VectorBase:ISCW013960"/>
<evidence type="ECO:0000313" key="2">
    <source>
        <dbReference type="EMBL" id="EEC18503.1"/>
    </source>
</evidence>
<dbReference type="VEuPathDB" id="VectorBase:ISCI013960"/>
<sequence>MGFFLQPALGHSHSYGSVLPRDRVPKGLFKGLNFPFPVRKEVVRIVNNRRRSTEEDSRSAQRRLARLQRSNARLSKMGLKYQFQPELDMKVCLHLT</sequence>
<evidence type="ECO:0000313" key="3">
    <source>
        <dbReference type="EnsemblMetazoa" id="ISCW013960-PA"/>
    </source>
</evidence>
<keyword evidence="4" id="KW-1185">Reference proteome</keyword>
<protein>
    <submittedName>
        <fullName evidence="2 3">Uncharacterized protein</fullName>
    </submittedName>
</protein>
<accession>B7QI31</accession>
<dbReference type="Proteomes" id="UP000001555">
    <property type="component" value="Unassembled WGS sequence"/>
</dbReference>
<dbReference type="EMBL" id="ABJB010316340">
    <property type="status" value="NOT_ANNOTATED_CDS"/>
    <property type="molecule type" value="Genomic_DNA"/>
</dbReference>
<name>B7QI31_IXOSC</name>
<feature type="coiled-coil region" evidence="1">
    <location>
        <begin position="50"/>
        <end position="77"/>
    </location>
</feature>
<dbReference type="OrthoDB" id="21467at2759"/>